<evidence type="ECO:0000256" key="5">
    <source>
        <dbReference type="ARBA" id="ARBA00022764"/>
    </source>
</evidence>
<dbReference type="InterPro" id="IPR004852">
    <property type="entry name" value="Di-haem_cyt_c_peroxidsae"/>
</dbReference>
<dbReference type="Pfam" id="PF03150">
    <property type="entry name" value="CCP_MauG"/>
    <property type="match status" value="1"/>
</dbReference>
<dbReference type="InterPro" id="IPR026259">
    <property type="entry name" value="MauG/Cytc_peroxidase"/>
</dbReference>
<protein>
    <recommendedName>
        <fullName evidence="9">Cytochrome c domain-containing protein</fullName>
    </recommendedName>
</protein>
<keyword evidence="4" id="KW-0732">Signal</keyword>
<keyword evidence="2 8" id="KW-0349">Heme</keyword>
<evidence type="ECO:0000313" key="11">
    <source>
        <dbReference type="Proteomes" id="UP001069802"/>
    </source>
</evidence>
<name>A0ABT4LG63_9PROT</name>
<dbReference type="Gene3D" id="1.10.760.10">
    <property type="entry name" value="Cytochrome c-like domain"/>
    <property type="match status" value="2"/>
</dbReference>
<comment type="subcellular location">
    <subcellularLocation>
        <location evidence="1">Periplasm</location>
    </subcellularLocation>
</comment>
<evidence type="ECO:0000256" key="4">
    <source>
        <dbReference type="ARBA" id="ARBA00022729"/>
    </source>
</evidence>
<reference evidence="10" key="1">
    <citation type="submission" date="2022-12" db="EMBL/GenBank/DDBJ databases">
        <title>Bacterial isolates from different developmental stages of Nematostella vectensis.</title>
        <authorList>
            <person name="Fraune S."/>
        </authorList>
    </citation>
    <scope>NUCLEOTIDE SEQUENCE</scope>
    <source>
        <strain evidence="10">G21630-S1</strain>
    </source>
</reference>
<proteinExistence type="predicted"/>
<keyword evidence="3 8" id="KW-0479">Metal-binding</keyword>
<evidence type="ECO:0000313" key="10">
    <source>
        <dbReference type="EMBL" id="MCZ4279930.1"/>
    </source>
</evidence>
<dbReference type="PANTHER" id="PTHR30600">
    <property type="entry name" value="CYTOCHROME C PEROXIDASE-RELATED"/>
    <property type="match status" value="1"/>
</dbReference>
<keyword evidence="6" id="KW-0560">Oxidoreductase</keyword>
<dbReference type="InterPro" id="IPR051395">
    <property type="entry name" value="Cytochrome_c_Peroxidase/MauG"/>
</dbReference>
<keyword evidence="5" id="KW-0574">Periplasm</keyword>
<dbReference type="Proteomes" id="UP001069802">
    <property type="component" value="Unassembled WGS sequence"/>
</dbReference>
<dbReference type="InterPro" id="IPR009056">
    <property type="entry name" value="Cyt_c-like_dom"/>
</dbReference>
<feature type="domain" description="Cytochrome c" evidence="9">
    <location>
        <begin position="212"/>
        <end position="347"/>
    </location>
</feature>
<sequence>MGFRNHGSGRWSCVALVFLLGGLTSDKAEAASADAACLVGLPPRPAVAEEELLEEKDRAELVRLGQILFEEKGLSKDGSTSCQSCHLPELAFAEPRAVSVGVEQRRGRRNAPSVLNSVYLKQLLWDGAAENLGDQIVKALTHEDEMGSGLEHLEDYLAEHPALAKGLKHHFLQENAMEQVASAIGIFLQQLRVGGSAVDRYLYGNDPTALSVQAQEGFEIFVGKGHCSICHTIHHPRTHPFGGVSSLYSDQRFHNIGVGTKEGFRDTGRQEVTGRESDLGKFKTPMLRNVAMTAPYMHDGSLKDLMAVVEFYDQGGVKNPNLDPAIRPLRLTEEEKQSLVAFLEALTSPCADGTGFPHLTQESRDQF</sequence>
<accession>A0ABT4LG63</accession>
<dbReference type="PIRSF" id="PIRSF000294">
    <property type="entry name" value="Cytochrome-c_peroxidase"/>
    <property type="match status" value="1"/>
</dbReference>
<organism evidence="10 11">
    <name type="scientific">Kiloniella laminariae</name>
    <dbReference type="NCBI Taxonomy" id="454162"/>
    <lineage>
        <taxon>Bacteria</taxon>
        <taxon>Pseudomonadati</taxon>
        <taxon>Pseudomonadota</taxon>
        <taxon>Alphaproteobacteria</taxon>
        <taxon>Rhodospirillales</taxon>
        <taxon>Kiloniellaceae</taxon>
        <taxon>Kiloniella</taxon>
    </lineage>
</organism>
<dbReference type="InterPro" id="IPR036909">
    <property type="entry name" value="Cyt_c-like_dom_sf"/>
</dbReference>
<evidence type="ECO:0000256" key="3">
    <source>
        <dbReference type="ARBA" id="ARBA00022723"/>
    </source>
</evidence>
<evidence type="ECO:0000256" key="6">
    <source>
        <dbReference type="ARBA" id="ARBA00023002"/>
    </source>
</evidence>
<dbReference type="PROSITE" id="PS51007">
    <property type="entry name" value="CYTC"/>
    <property type="match status" value="1"/>
</dbReference>
<dbReference type="EMBL" id="JAPWGY010000001">
    <property type="protein sequence ID" value="MCZ4279930.1"/>
    <property type="molecule type" value="Genomic_DNA"/>
</dbReference>
<keyword evidence="11" id="KW-1185">Reference proteome</keyword>
<keyword evidence="7 8" id="KW-0408">Iron</keyword>
<gene>
    <name evidence="10" type="ORF">O4H49_04015</name>
</gene>
<comment type="caution">
    <text evidence="10">The sequence shown here is derived from an EMBL/GenBank/DDBJ whole genome shotgun (WGS) entry which is preliminary data.</text>
</comment>
<dbReference type="RefSeq" id="WP_269422125.1">
    <property type="nucleotide sequence ID" value="NZ_JAPWGY010000001.1"/>
</dbReference>
<dbReference type="PANTHER" id="PTHR30600:SF10">
    <property type="entry name" value="BLL6722 PROTEIN"/>
    <property type="match status" value="1"/>
</dbReference>
<evidence type="ECO:0000256" key="8">
    <source>
        <dbReference type="PROSITE-ProRule" id="PRU00433"/>
    </source>
</evidence>
<evidence type="ECO:0000256" key="7">
    <source>
        <dbReference type="ARBA" id="ARBA00023004"/>
    </source>
</evidence>
<evidence type="ECO:0000256" key="1">
    <source>
        <dbReference type="ARBA" id="ARBA00004418"/>
    </source>
</evidence>
<dbReference type="SUPFAM" id="SSF46626">
    <property type="entry name" value="Cytochrome c"/>
    <property type="match status" value="2"/>
</dbReference>
<evidence type="ECO:0000259" key="9">
    <source>
        <dbReference type="PROSITE" id="PS51007"/>
    </source>
</evidence>
<evidence type="ECO:0000256" key="2">
    <source>
        <dbReference type="ARBA" id="ARBA00022617"/>
    </source>
</evidence>